<dbReference type="EMBL" id="OX596102">
    <property type="protein sequence ID" value="CAM9794401.1"/>
    <property type="molecule type" value="Genomic_DNA"/>
</dbReference>
<evidence type="ECO:0000313" key="2">
    <source>
        <dbReference type="Proteomes" id="UP001162501"/>
    </source>
</evidence>
<sequence length="175" mass="19670">MCVHHPYTFFSISYLPEGINTQQKTYIRTSLMVQWLRLPLPMQWIHIPPLVREPRSHMPCGQKPKTSNRSNMVTNSIKTWPTSKVKSEVVQLCPTLFNPVDCSPPVSSLHGILQARILEWVAISSPGDIPNPGIGPGSPAFQADSLTSEPPGITSKEIFKELNMYQYLAFKKIVL</sequence>
<dbReference type="Proteomes" id="UP001162501">
    <property type="component" value="Chromosome 18"/>
</dbReference>
<reference evidence="1" key="2">
    <citation type="submission" date="2025-03" db="EMBL/GenBank/DDBJ databases">
        <authorList>
            <consortium name="ELIXIR-Norway"/>
            <consortium name="Elixir Norway"/>
        </authorList>
    </citation>
    <scope>NUCLEOTIDE SEQUENCE</scope>
</reference>
<accession>A0AC59YLM3</accession>
<proteinExistence type="predicted"/>
<reference evidence="1" key="1">
    <citation type="submission" date="2023-05" db="EMBL/GenBank/DDBJ databases">
        <authorList>
            <consortium name="ELIXIR-Norway"/>
        </authorList>
    </citation>
    <scope>NUCLEOTIDE SEQUENCE</scope>
</reference>
<evidence type="ECO:0000313" key="1">
    <source>
        <dbReference type="EMBL" id="CAM9794401.1"/>
    </source>
</evidence>
<organism evidence="1 2">
    <name type="scientific">Rangifer tarandus platyrhynchus</name>
    <name type="common">Svalbard reindeer</name>
    <dbReference type="NCBI Taxonomy" id="3082113"/>
    <lineage>
        <taxon>Eukaryota</taxon>
        <taxon>Metazoa</taxon>
        <taxon>Chordata</taxon>
        <taxon>Craniata</taxon>
        <taxon>Vertebrata</taxon>
        <taxon>Euteleostomi</taxon>
        <taxon>Mammalia</taxon>
        <taxon>Eutheria</taxon>
        <taxon>Laurasiatheria</taxon>
        <taxon>Artiodactyla</taxon>
        <taxon>Ruminantia</taxon>
        <taxon>Pecora</taxon>
        <taxon>Cervidae</taxon>
        <taxon>Odocoileinae</taxon>
        <taxon>Rangifer</taxon>
    </lineage>
</organism>
<gene>
    <name evidence="1" type="ORF">MRATA1EN22A_LOCUS7542</name>
</gene>
<protein>
    <submittedName>
        <fullName evidence="1">Uncharacterized protein</fullName>
    </submittedName>
</protein>
<name>A0AC59YLM3_RANTA</name>